<evidence type="ECO:0000313" key="3">
    <source>
        <dbReference type="EMBL" id="MEN3539852.1"/>
    </source>
</evidence>
<protein>
    <submittedName>
        <fullName evidence="3">Uncharacterized protein</fullName>
    </submittedName>
</protein>
<organism evidence="3 4">
    <name type="scientific">Microbispora maris</name>
    <dbReference type="NCBI Taxonomy" id="3144104"/>
    <lineage>
        <taxon>Bacteria</taxon>
        <taxon>Bacillati</taxon>
        <taxon>Actinomycetota</taxon>
        <taxon>Actinomycetes</taxon>
        <taxon>Streptosporangiales</taxon>
        <taxon>Streptosporangiaceae</taxon>
        <taxon>Microbispora</taxon>
    </lineage>
</organism>
<feature type="compositionally biased region" description="Basic and acidic residues" evidence="1">
    <location>
        <begin position="168"/>
        <end position="180"/>
    </location>
</feature>
<evidence type="ECO:0000256" key="2">
    <source>
        <dbReference type="SAM" id="SignalP"/>
    </source>
</evidence>
<feature type="chain" id="PRO_5047261032" evidence="2">
    <location>
        <begin position="27"/>
        <end position="237"/>
    </location>
</feature>
<evidence type="ECO:0000256" key="1">
    <source>
        <dbReference type="SAM" id="MobiDB-lite"/>
    </source>
</evidence>
<dbReference type="RefSeq" id="WP_346229728.1">
    <property type="nucleotide sequence ID" value="NZ_JBDJAW010000039.1"/>
</dbReference>
<comment type="caution">
    <text evidence="3">The sequence shown here is derived from an EMBL/GenBank/DDBJ whole genome shotgun (WGS) entry which is preliminary data.</text>
</comment>
<name>A0ABV0B0G2_9ACTN</name>
<sequence>MTTVTPVRRTRRIVGLSAAVAGAAAAATAVVMLTGMTGSAAYAVSKGSDGTVDVQINSFVDPDGLEAELAEAGIKSVVDYLPAGQTCKQPRGENGAADGKFAAGISKAGDGIAFKIKEGEVPEGSTLVLAVTKSVDGDSAPPSTVSLQIVKGTVALCEPTSAPTIPPADHETGGTTDKQDNGPTLNEGTEEGQGVTNSAPATPPLDNETGGTTDKQDNGPTLNEGTEEGQGVTNKND</sequence>
<dbReference type="EMBL" id="JBDJAW010000039">
    <property type="protein sequence ID" value="MEN3539852.1"/>
    <property type="molecule type" value="Genomic_DNA"/>
</dbReference>
<feature type="region of interest" description="Disordered" evidence="1">
    <location>
        <begin position="158"/>
        <end position="237"/>
    </location>
</feature>
<evidence type="ECO:0000313" key="4">
    <source>
        <dbReference type="Proteomes" id="UP001447516"/>
    </source>
</evidence>
<keyword evidence="4" id="KW-1185">Reference proteome</keyword>
<reference evidence="3 4" key="1">
    <citation type="submission" date="2024-05" db="EMBL/GenBank/DDBJ databases">
        <title>Microbispora sp.ZYX-F-249.</title>
        <authorList>
            <person name="Xie H."/>
        </authorList>
    </citation>
    <scope>NUCLEOTIDE SEQUENCE [LARGE SCALE GENOMIC DNA]</scope>
    <source>
        <strain evidence="3 4">ZYX-F-249</strain>
    </source>
</reference>
<keyword evidence="2" id="KW-0732">Signal</keyword>
<accession>A0ABV0B0G2</accession>
<feature type="compositionally biased region" description="Polar residues" evidence="1">
    <location>
        <begin position="209"/>
        <end position="224"/>
    </location>
</feature>
<feature type="signal peptide" evidence="2">
    <location>
        <begin position="1"/>
        <end position="26"/>
    </location>
</feature>
<proteinExistence type="predicted"/>
<gene>
    <name evidence="3" type="ORF">AAH991_32415</name>
</gene>
<dbReference type="Proteomes" id="UP001447516">
    <property type="component" value="Unassembled WGS sequence"/>
</dbReference>